<keyword evidence="2" id="KW-1185">Reference proteome</keyword>
<comment type="caution">
    <text evidence="1">The sequence shown here is derived from an EMBL/GenBank/DDBJ whole genome shotgun (WGS) entry which is preliminary data.</text>
</comment>
<reference evidence="1" key="1">
    <citation type="submission" date="2022-08" db="EMBL/GenBank/DDBJ databases">
        <title>Genome Sequence of Fusarium decemcellulare.</title>
        <authorList>
            <person name="Buettner E."/>
        </authorList>
    </citation>
    <scope>NUCLEOTIDE SEQUENCE</scope>
    <source>
        <strain evidence="1">Babe19</strain>
    </source>
</reference>
<evidence type="ECO:0000313" key="2">
    <source>
        <dbReference type="Proteomes" id="UP001148629"/>
    </source>
</evidence>
<accession>A0ACC1S042</accession>
<protein>
    <submittedName>
        <fullName evidence="1">Uncharacterized protein</fullName>
    </submittedName>
</protein>
<sequence length="2718" mass="303055">MISSTHVLASELFIVAIIADCCSAHWASLTKDADSSSKPTPPPLDEVLVSRLFDTFKHLLEPIPENYILPAQTLLDRVSTRNVAIPRPETASIVSEVESVPPIDEKFGAHLAEMDAHVKTVTEYVTASSWTAAFDYVRNVIYSIRTTIVTQPGVSTAGSFQDAERAALVVLRLLSFFWVDGAKLGLVIQEICSSFLHFRKAYQNTVAVVTPLLIMRWLDRFPREFVQLHQLHKRLDGGADTLFDMAQAATDNGRRKALFYPLQTTLLFLLPDVFEVASNMREAKSSSMVKKVSFLDGLRKALRNRNEQAGYCLVSLLRAARHFDVESDSALVSYALDVQDEVRDAVFRRVSSPAEPILFEQDMMTAAFVSLTHLNLDTSVSGFVESCIASSAPNSFKLAAVQGCSYFAQQPYALRYHELFDTAIPFMIENSKAGSLKSQRSGEGIEMVCSILQFLDASPARLLDDLSADGKDRGFFKAFLLCVLSEEPSVRRLATGVADRLFKGHLEAYRKFDTGHHFGTKELRGELWSRSSKVLLSLCESITSQKDDQGLLDLQEYLQARLLLLKNIPELAQVPEDATEVVSASSKLETTLLISLCSASITTCQLVTACIGLFLQECSIVDKHAESAKSSASVLRNGEAFREISSRQFRFTGLVAFQKRVRGLLRQMQFPTTGILNAWETAFDRWIHLAKDVSTSSIEAVDEKAISEWRNYSGFLASLGGICTADQAIILEEPALGGLRWIDRVSSEHYEEPLLTRYLRLSIQLLACANVRVREAMRDVLASEVSPALYHPLFRALESELEVLFTGALAPVDKGQDSEVVFAEQAASLLRALVERLESPSDLGAASSVHLGALTLNFAKFLDGVSDTPNTLRVKIRVCHLCEVVTKRKEHLNLRDDVRIRNQLLEYIFGWIARPRSPQHGPGSRQDDMGRVQKDLDKACLKSLADLTFRLPLQPSDSHTDAGMSEMKSQMFHTYFNRFLSLLNHEPSELTRTDTTLSITVREEAASNSDLAITILSNLLSANIDVGLKHSLNIGYHDNVEIRTAFVKVLYNILIQGTEFSNLTDSAVSEKYEELLELLTSDLSLAISMAVACPSTDVDELTICLLTVFEQRGLTFELLEALVKQEIEDTENEAEILRRGCVATKMLSVYAKWKGASYLRATLQKVIERLMLTSKDLDLELDPARVNTTEELQKNALQLRIVAKVFIDDICASSSSIPPAFRKICYVISNAVVPRFPDAKYTAVGAFIFLRFFCPAIVAPEVEGLVATAPSKEMRRGLLLIAKVIQNLANNVLFGAKEPYMFPLNDFLTQNIYHVTTFLREISVPPSQLEGQGATESFDFGSCVALHRFLYDHWDHVRQTLMSRERKEFVRASGDVARVRSPVLEPLRNLIANLGPPPLAVSWNRPQVSSNSPPLYSRFQNFMLRNAFRSTESFLTARAVYDGGESKDGLSIICVILRHIETESIDYDTLLYCYLKIASRLWHRPFGLLIDATCYNGRNEPQDDLFKKLELLTPSELSQNLTRVYVYNMNSAFKRCFRRLLRVCTKNENGVFNPKNVEYHLIGSLQDLQAHFHLSQLHLPKETISVVTDTRYVFQPITRLSKSKGKIEVIIKVGSQFVQVTTTKKQEIFAGFRLGTTVNDIFRLGEVDEAPTSIQTEDDSAFGLRADNGKIVMYFTSPKKADVLQTIRGAKAKHGKDSRAHKSVERLIRPQDVPGTLLNLSLANLSSHDHILRLSSYNLLGALCRAFKFGSASRIVCTKDVSVPLDPTRFVVDMSTELALTEPQLTSDFLTEFFVGWESFPDEQKPLSLAYMAPWLPGLRTNILANEVDGDKGREKVAVLFRKLIDITVQDHALVFPLEQSVWPRIVQDEILLEIFLDELMKTAMSYGSHEDPLEVISSIVVGIGTVTLRGKILSRLRKALNRSSLRPTKYLPDNAVWAEICILLRFCLALSFDNGVQSQLFLPEIFHIVTMLANTGTQDIRLLVYRLLVNSVHAVCTSFSLDDAKSSKLRASLDFLCDPRSDIFTAPPAFPRDGASVSTSQEAGPALSATENLASALFEITSVAAPTVDLANTWRSRWMSLVASTAFQNNPAIQPRAFAVMGCLAREEVDDDLLYQVLVALRNSVNRFGEDHNSEMLVSIVTSLSKMMAKLPSASRYGLQLFWLAMSLVRLVPATLFNCTAQFLEAVLANISTGEDFRGSNMALLLLQGRVPLDEAALPLEEVRMRESSRTTPLTWLSYWRVPSICYDDLGDFDEDERWAAFYDLHDVLAKTYPAIHKHATLEKVNRFGLVYTFAGSDSSLKPYLLAAHQDVVPVPDPSTWTHPPFEAYFDGEWLWGRGASDDKNSLTALLSAIETLLTETKWSPKRTLILAFGFDEECSGYRGAGHIGDFLTERYGDDSLALILDEGGSGIQLIDDTLYVLPAVQEKGHVDIWAELNVKGGHSSIPLPHTGIGIIAEIVSALEANPYTPQLLKGGPVYNHLVCVARYSPDAEPKLNDLLKKGDLDKLTDELIKANPLARFLIQTTQAVDIIRGGTKINALPEEVSLGVNYRVAPQDSIEKVQRGFVKHIDSVVQKYNLSVKAFEGDETYQAFVGNDDVSTGEVDYEGSLVLRGDHKFDATPVSPTSGPVWDIFSGTIQHAFAFEGGRVVPVGELMTGNTDTRHYLNLSPHIYRWTPTRQRGSENIHTVDERIRMDSHLDIAKFYYDLIRNLDAADF</sequence>
<gene>
    <name evidence="1" type="ORF">NM208_g9885</name>
</gene>
<proteinExistence type="predicted"/>
<name>A0ACC1S042_9HYPO</name>
<evidence type="ECO:0000313" key="1">
    <source>
        <dbReference type="EMBL" id="KAJ3529154.1"/>
    </source>
</evidence>
<dbReference type="Proteomes" id="UP001148629">
    <property type="component" value="Unassembled WGS sequence"/>
</dbReference>
<dbReference type="EMBL" id="JANRMS010001320">
    <property type="protein sequence ID" value="KAJ3529154.1"/>
    <property type="molecule type" value="Genomic_DNA"/>
</dbReference>
<organism evidence="1 2">
    <name type="scientific">Fusarium decemcellulare</name>
    <dbReference type="NCBI Taxonomy" id="57161"/>
    <lineage>
        <taxon>Eukaryota</taxon>
        <taxon>Fungi</taxon>
        <taxon>Dikarya</taxon>
        <taxon>Ascomycota</taxon>
        <taxon>Pezizomycotina</taxon>
        <taxon>Sordariomycetes</taxon>
        <taxon>Hypocreomycetidae</taxon>
        <taxon>Hypocreales</taxon>
        <taxon>Nectriaceae</taxon>
        <taxon>Fusarium</taxon>
        <taxon>Fusarium decemcellulare species complex</taxon>
    </lineage>
</organism>